<evidence type="ECO:0000313" key="2">
    <source>
        <dbReference type="Proteomes" id="UP001172155"/>
    </source>
</evidence>
<evidence type="ECO:0000313" key="1">
    <source>
        <dbReference type="EMBL" id="KAK0740278.1"/>
    </source>
</evidence>
<gene>
    <name evidence="1" type="ORF">B0T18DRAFT_417599</name>
</gene>
<accession>A0AA40JYT3</accession>
<comment type="caution">
    <text evidence="1">The sequence shown here is derived from an EMBL/GenBank/DDBJ whole genome shotgun (WGS) entry which is preliminary data.</text>
</comment>
<proteinExistence type="predicted"/>
<sequence>MILTGRSLPCPPSLQGIAEPPALANLRFGPGDWTGQHGSLHCRYGYAPGTGHGRARQGWVGFMSYSVGARERWTVQFLEGEKGLCALRLQAVGGLEVQTCVGWVVWTSVVGRG</sequence>
<name>A0AA40JYT3_9PEZI</name>
<protein>
    <submittedName>
        <fullName evidence="1">Uncharacterized protein</fullName>
    </submittedName>
</protein>
<dbReference type="EMBL" id="JAUKUD010000006">
    <property type="protein sequence ID" value="KAK0740278.1"/>
    <property type="molecule type" value="Genomic_DNA"/>
</dbReference>
<reference evidence="1" key="1">
    <citation type="submission" date="2023-06" db="EMBL/GenBank/DDBJ databases">
        <title>Genome-scale phylogeny and comparative genomics of the fungal order Sordariales.</title>
        <authorList>
            <consortium name="Lawrence Berkeley National Laboratory"/>
            <person name="Hensen N."/>
            <person name="Bonometti L."/>
            <person name="Westerberg I."/>
            <person name="Brannstrom I.O."/>
            <person name="Guillou S."/>
            <person name="Cros-Aarteil S."/>
            <person name="Calhoun S."/>
            <person name="Haridas S."/>
            <person name="Kuo A."/>
            <person name="Mondo S."/>
            <person name="Pangilinan J."/>
            <person name="Riley R."/>
            <person name="LaButti K."/>
            <person name="Andreopoulos B."/>
            <person name="Lipzen A."/>
            <person name="Chen C."/>
            <person name="Yanf M."/>
            <person name="Daum C."/>
            <person name="Ng V."/>
            <person name="Clum A."/>
            <person name="Steindorff A."/>
            <person name="Ohm R."/>
            <person name="Martin F."/>
            <person name="Silar P."/>
            <person name="Natvig D."/>
            <person name="Lalanne C."/>
            <person name="Gautier V."/>
            <person name="Ament-velasquez S.L."/>
            <person name="Kruys A."/>
            <person name="Hutchinson M.I."/>
            <person name="Powell A.J."/>
            <person name="Barry K."/>
            <person name="Miller A.N."/>
            <person name="Grigoriev I.V."/>
            <person name="Debuchy R."/>
            <person name="Gladieux P."/>
            <person name="Thoren M.H."/>
            <person name="Johannesson H."/>
        </authorList>
    </citation>
    <scope>NUCLEOTIDE SEQUENCE</scope>
    <source>
        <strain evidence="1">SMH3187-1</strain>
    </source>
</reference>
<dbReference type="Proteomes" id="UP001172155">
    <property type="component" value="Unassembled WGS sequence"/>
</dbReference>
<dbReference type="AlphaFoldDB" id="A0AA40JYT3"/>
<keyword evidence="2" id="KW-1185">Reference proteome</keyword>
<organism evidence="1 2">
    <name type="scientific">Schizothecium vesticola</name>
    <dbReference type="NCBI Taxonomy" id="314040"/>
    <lineage>
        <taxon>Eukaryota</taxon>
        <taxon>Fungi</taxon>
        <taxon>Dikarya</taxon>
        <taxon>Ascomycota</taxon>
        <taxon>Pezizomycotina</taxon>
        <taxon>Sordariomycetes</taxon>
        <taxon>Sordariomycetidae</taxon>
        <taxon>Sordariales</taxon>
        <taxon>Schizotheciaceae</taxon>
        <taxon>Schizothecium</taxon>
    </lineage>
</organism>